<reference evidence="1" key="1">
    <citation type="submission" date="2023-07" db="EMBL/GenBank/DDBJ databases">
        <title>Black Yeasts Isolated from many extreme environments.</title>
        <authorList>
            <person name="Coleine C."/>
            <person name="Stajich J.E."/>
            <person name="Selbmann L."/>
        </authorList>
    </citation>
    <scope>NUCLEOTIDE SEQUENCE</scope>
    <source>
        <strain evidence="1">CCFEE 5714</strain>
    </source>
</reference>
<organism evidence="1 2">
    <name type="scientific">Vermiconidia calcicola</name>
    <dbReference type="NCBI Taxonomy" id="1690605"/>
    <lineage>
        <taxon>Eukaryota</taxon>
        <taxon>Fungi</taxon>
        <taxon>Dikarya</taxon>
        <taxon>Ascomycota</taxon>
        <taxon>Pezizomycotina</taxon>
        <taxon>Dothideomycetes</taxon>
        <taxon>Dothideomycetidae</taxon>
        <taxon>Mycosphaerellales</taxon>
        <taxon>Extremaceae</taxon>
        <taxon>Vermiconidia</taxon>
    </lineage>
</organism>
<accession>A0ACC3MND3</accession>
<keyword evidence="2" id="KW-1185">Reference proteome</keyword>
<protein>
    <submittedName>
        <fullName evidence="1">Uncharacterized protein</fullName>
    </submittedName>
</protein>
<comment type="caution">
    <text evidence="1">The sequence shown here is derived from an EMBL/GenBank/DDBJ whole genome shotgun (WGS) entry which is preliminary data.</text>
</comment>
<gene>
    <name evidence="1" type="ORF">LTR37_016694</name>
</gene>
<dbReference type="EMBL" id="JAUTXU010000203">
    <property type="protein sequence ID" value="KAK3699003.1"/>
    <property type="molecule type" value="Genomic_DNA"/>
</dbReference>
<sequence>MDSGLQVREVPDSSQPQYYDPGADVQKEVLHGSYPYHLPNESNEGKVDAVNKLHRRDMICRLGPLTFGLLVAFLTAVVVGASVGGGLGSALAKDGQHGSLSMATTTVTKTIQAGSQASSLTNPEGQLEDYVVEPASNISSVALECSGLGAAPTLG</sequence>
<evidence type="ECO:0000313" key="1">
    <source>
        <dbReference type="EMBL" id="KAK3699003.1"/>
    </source>
</evidence>
<name>A0ACC3MND3_9PEZI</name>
<evidence type="ECO:0000313" key="2">
    <source>
        <dbReference type="Proteomes" id="UP001281147"/>
    </source>
</evidence>
<dbReference type="Proteomes" id="UP001281147">
    <property type="component" value="Unassembled WGS sequence"/>
</dbReference>
<proteinExistence type="predicted"/>